<dbReference type="PANTHER" id="PTHR33164">
    <property type="entry name" value="TRANSCRIPTIONAL REGULATOR, MARR FAMILY"/>
    <property type="match status" value="1"/>
</dbReference>
<organism evidence="3">
    <name type="scientific">hydrothermal vent metagenome</name>
    <dbReference type="NCBI Taxonomy" id="652676"/>
    <lineage>
        <taxon>unclassified sequences</taxon>
        <taxon>metagenomes</taxon>
        <taxon>ecological metagenomes</taxon>
    </lineage>
</organism>
<dbReference type="GO" id="GO:0016747">
    <property type="term" value="F:acyltransferase activity, transferring groups other than amino-acyl groups"/>
    <property type="evidence" value="ECO:0007669"/>
    <property type="project" value="InterPro"/>
</dbReference>
<dbReference type="Pfam" id="PF12802">
    <property type="entry name" value="MarR_2"/>
    <property type="match status" value="1"/>
</dbReference>
<dbReference type="PROSITE" id="PS51186">
    <property type="entry name" value="GNAT"/>
    <property type="match status" value="1"/>
</dbReference>
<dbReference type="EMBL" id="CZQE01000353">
    <property type="protein sequence ID" value="CUS46265.1"/>
    <property type="molecule type" value="Genomic_DNA"/>
</dbReference>
<sequence>MTSDIVAELGHLFLGTRLKRLAERMQAEVQRIAADAGLPIQPSHYPVLAVIERHGALTVGQIAEALAISQPGVTRNVSRLVELGLVGVVREGRDQRQKPLSLTPAGQAAMEISKREVWPRIDMAVAALCEELGGPFLGQVSAIERALDEKPLDRRAADLGLSILRYSESLARHFHDINAEWIEAMYRLEQTDRDVLENPRERIVDPGGDILFVEADGLGIVGTCALQKTGPGQFELTKMGVLASARGRKAGEFLLRAIIMRAADMGAETLYLLSNRKSEAAIHLYEKLGFVHDAEIMRDFGARYERCDVAMRYRRA</sequence>
<dbReference type="InterPro" id="IPR016181">
    <property type="entry name" value="Acyl_CoA_acyltransferase"/>
</dbReference>
<dbReference type="InterPro" id="IPR039422">
    <property type="entry name" value="MarR/SlyA-like"/>
</dbReference>
<feature type="domain" description="HTH marR-type" evidence="1">
    <location>
        <begin position="11"/>
        <end position="152"/>
    </location>
</feature>
<dbReference type="GO" id="GO:0003700">
    <property type="term" value="F:DNA-binding transcription factor activity"/>
    <property type="evidence" value="ECO:0007669"/>
    <property type="project" value="InterPro"/>
</dbReference>
<keyword evidence="3" id="KW-0808">Transferase</keyword>
<dbReference type="InterPro" id="IPR000182">
    <property type="entry name" value="GNAT_dom"/>
</dbReference>
<dbReference type="Gene3D" id="3.40.630.30">
    <property type="match status" value="1"/>
</dbReference>
<accession>A0A160TM25</accession>
<dbReference type="CDD" id="cd04301">
    <property type="entry name" value="NAT_SF"/>
    <property type="match status" value="1"/>
</dbReference>
<dbReference type="PROSITE" id="PS50995">
    <property type="entry name" value="HTH_MARR_2"/>
    <property type="match status" value="1"/>
</dbReference>
<dbReference type="InterPro" id="IPR011991">
    <property type="entry name" value="ArsR-like_HTH"/>
</dbReference>
<dbReference type="Pfam" id="PF00583">
    <property type="entry name" value="Acetyltransf_1"/>
    <property type="match status" value="1"/>
</dbReference>
<feature type="domain" description="N-acetyltransferase" evidence="2">
    <location>
        <begin position="172"/>
        <end position="316"/>
    </location>
</feature>
<dbReference type="SUPFAM" id="SSF46785">
    <property type="entry name" value="Winged helix' DNA-binding domain"/>
    <property type="match status" value="1"/>
</dbReference>
<evidence type="ECO:0000259" key="1">
    <source>
        <dbReference type="PROSITE" id="PS50995"/>
    </source>
</evidence>
<evidence type="ECO:0000313" key="3">
    <source>
        <dbReference type="EMBL" id="CUS46265.1"/>
    </source>
</evidence>
<gene>
    <name evidence="3" type="ORF">MGWOODY_Smn264</name>
</gene>
<dbReference type="PANTHER" id="PTHR33164:SF57">
    <property type="entry name" value="MARR-FAMILY TRANSCRIPTIONAL REGULATOR"/>
    <property type="match status" value="1"/>
</dbReference>
<reference evidence="3" key="1">
    <citation type="submission" date="2015-10" db="EMBL/GenBank/DDBJ databases">
        <authorList>
            <person name="Gilbert D.G."/>
        </authorList>
    </citation>
    <scope>NUCLEOTIDE SEQUENCE</scope>
</reference>
<dbReference type="InterPro" id="IPR036390">
    <property type="entry name" value="WH_DNA-bd_sf"/>
</dbReference>
<dbReference type="AlphaFoldDB" id="A0A160TM25"/>
<dbReference type="InterPro" id="IPR000835">
    <property type="entry name" value="HTH_MarR-typ"/>
</dbReference>
<dbReference type="CDD" id="cd00090">
    <property type="entry name" value="HTH_ARSR"/>
    <property type="match status" value="1"/>
</dbReference>
<dbReference type="InterPro" id="IPR036388">
    <property type="entry name" value="WH-like_DNA-bd_sf"/>
</dbReference>
<evidence type="ECO:0000259" key="2">
    <source>
        <dbReference type="PROSITE" id="PS51186"/>
    </source>
</evidence>
<dbReference type="SMART" id="SM00347">
    <property type="entry name" value="HTH_MARR"/>
    <property type="match status" value="1"/>
</dbReference>
<dbReference type="GO" id="GO:0006950">
    <property type="term" value="P:response to stress"/>
    <property type="evidence" value="ECO:0007669"/>
    <property type="project" value="TreeGrafter"/>
</dbReference>
<protein>
    <submittedName>
        <fullName evidence="3">Transcriptional regulator, MarR family / GCN5-related N-acetyltransferase</fullName>
    </submittedName>
</protein>
<dbReference type="Gene3D" id="1.10.10.10">
    <property type="entry name" value="Winged helix-like DNA-binding domain superfamily/Winged helix DNA-binding domain"/>
    <property type="match status" value="1"/>
</dbReference>
<name>A0A160TM25_9ZZZZ</name>
<proteinExistence type="predicted"/>
<dbReference type="SUPFAM" id="SSF55729">
    <property type="entry name" value="Acyl-CoA N-acyltransferases (Nat)"/>
    <property type="match status" value="1"/>
</dbReference>